<feature type="compositionally biased region" description="Basic residues" evidence="1">
    <location>
        <begin position="1"/>
        <end position="10"/>
    </location>
</feature>
<evidence type="ECO:0000256" key="1">
    <source>
        <dbReference type="SAM" id="MobiDB-lite"/>
    </source>
</evidence>
<feature type="non-terminal residue" evidence="2">
    <location>
        <position position="1"/>
    </location>
</feature>
<feature type="compositionally biased region" description="Polar residues" evidence="1">
    <location>
        <begin position="28"/>
        <end position="40"/>
    </location>
</feature>
<dbReference type="AlphaFoldDB" id="A0A699R7R4"/>
<feature type="compositionally biased region" description="Acidic residues" evidence="1">
    <location>
        <begin position="15"/>
        <end position="25"/>
    </location>
</feature>
<proteinExistence type="predicted"/>
<reference evidence="2" key="1">
    <citation type="journal article" date="2019" name="Sci. Rep.">
        <title>Draft genome of Tanacetum cinerariifolium, the natural source of mosquito coil.</title>
        <authorList>
            <person name="Yamashiro T."/>
            <person name="Shiraishi A."/>
            <person name="Satake H."/>
            <person name="Nakayama K."/>
        </authorList>
    </citation>
    <scope>NUCLEOTIDE SEQUENCE</scope>
</reference>
<accession>A0A699R7R4</accession>
<feature type="region of interest" description="Disordered" evidence="1">
    <location>
        <begin position="72"/>
        <end position="96"/>
    </location>
</feature>
<comment type="caution">
    <text evidence="2">The sequence shown here is derived from an EMBL/GenBank/DDBJ whole genome shotgun (WGS) entry which is preliminary data.</text>
</comment>
<feature type="compositionally biased region" description="Basic and acidic residues" evidence="1">
    <location>
        <begin position="78"/>
        <end position="96"/>
    </location>
</feature>
<feature type="region of interest" description="Disordered" evidence="1">
    <location>
        <begin position="1"/>
        <end position="40"/>
    </location>
</feature>
<dbReference type="EMBL" id="BKCJ011080749">
    <property type="protein sequence ID" value="GFC81656.1"/>
    <property type="molecule type" value="Genomic_DNA"/>
</dbReference>
<name>A0A699R7R4_TANCI</name>
<feature type="region of interest" description="Disordered" evidence="1">
    <location>
        <begin position="138"/>
        <end position="161"/>
    </location>
</feature>
<organism evidence="2">
    <name type="scientific">Tanacetum cinerariifolium</name>
    <name type="common">Dalmatian daisy</name>
    <name type="synonym">Chrysanthemum cinerariifolium</name>
    <dbReference type="NCBI Taxonomy" id="118510"/>
    <lineage>
        <taxon>Eukaryota</taxon>
        <taxon>Viridiplantae</taxon>
        <taxon>Streptophyta</taxon>
        <taxon>Embryophyta</taxon>
        <taxon>Tracheophyta</taxon>
        <taxon>Spermatophyta</taxon>
        <taxon>Magnoliopsida</taxon>
        <taxon>eudicotyledons</taxon>
        <taxon>Gunneridae</taxon>
        <taxon>Pentapetalae</taxon>
        <taxon>asterids</taxon>
        <taxon>campanulids</taxon>
        <taxon>Asterales</taxon>
        <taxon>Asteraceae</taxon>
        <taxon>Asteroideae</taxon>
        <taxon>Anthemideae</taxon>
        <taxon>Anthemidinae</taxon>
        <taxon>Tanacetum</taxon>
    </lineage>
</organism>
<sequence>KKQKPKRKQRKEAEISNDELEDEDYFPTPSSDPLPSGEDSSILNELMVFCTCLQEQRKSISEGLRRLKRFGSSRKVKSPIEKDGLGAQEDASKQGRMIEEIDQNAEIALDDETQRRTNNDEMFRVDDLDGEEVVMETTTGVKDSDAPTKNVTENEITMAQV</sequence>
<feature type="non-terminal residue" evidence="2">
    <location>
        <position position="161"/>
    </location>
</feature>
<gene>
    <name evidence="2" type="ORF">Tci_853626</name>
</gene>
<evidence type="ECO:0000313" key="2">
    <source>
        <dbReference type="EMBL" id="GFC81656.1"/>
    </source>
</evidence>
<protein>
    <submittedName>
        <fullName evidence="2">Uncharacterized protein</fullName>
    </submittedName>
</protein>